<feature type="region of interest" description="Disordered" evidence="1">
    <location>
        <begin position="1"/>
        <end position="42"/>
    </location>
</feature>
<keyword evidence="3" id="KW-1185">Reference proteome</keyword>
<evidence type="ECO:0000256" key="1">
    <source>
        <dbReference type="SAM" id="MobiDB-lite"/>
    </source>
</evidence>
<organism evidence="2 3">
    <name type="scientific">Arthrobacter horti</name>
    <dbReference type="NCBI Taxonomy" id="3068273"/>
    <lineage>
        <taxon>Bacteria</taxon>
        <taxon>Bacillati</taxon>
        <taxon>Actinomycetota</taxon>
        <taxon>Actinomycetes</taxon>
        <taxon>Micrococcales</taxon>
        <taxon>Micrococcaceae</taxon>
        <taxon>Arthrobacter</taxon>
    </lineage>
</organism>
<accession>A0ABT9IM79</accession>
<gene>
    <name evidence="2" type="ORF">Q9R02_06020</name>
</gene>
<proteinExistence type="predicted"/>
<evidence type="ECO:0008006" key="4">
    <source>
        <dbReference type="Google" id="ProtNLM"/>
    </source>
</evidence>
<evidence type="ECO:0000313" key="3">
    <source>
        <dbReference type="Proteomes" id="UP001232725"/>
    </source>
</evidence>
<dbReference type="SUPFAM" id="SSF55811">
    <property type="entry name" value="Nudix"/>
    <property type="match status" value="1"/>
</dbReference>
<feature type="non-terminal residue" evidence="2">
    <location>
        <position position="1"/>
    </location>
</feature>
<dbReference type="Proteomes" id="UP001232725">
    <property type="component" value="Unassembled WGS sequence"/>
</dbReference>
<dbReference type="EMBL" id="JAVALS010000003">
    <property type="protein sequence ID" value="MDP5226704.1"/>
    <property type="molecule type" value="Genomic_DNA"/>
</dbReference>
<dbReference type="Gene3D" id="3.90.79.10">
    <property type="entry name" value="Nucleoside Triphosphate Pyrophosphohydrolase"/>
    <property type="match status" value="1"/>
</dbReference>
<name>A0ABT9IM79_9MICC</name>
<feature type="compositionally biased region" description="Basic and acidic residues" evidence="1">
    <location>
        <begin position="29"/>
        <end position="39"/>
    </location>
</feature>
<evidence type="ECO:0000313" key="2">
    <source>
        <dbReference type="EMBL" id="MDP5226704.1"/>
    </source>
</evidence>
<reference evidence="2 3" key="1">
    <citation type="submission" date="2023-08" db="EMBL/GenBank/DDBJ databases">
        <title>Arthrobacter horti sp. nov., isolated from forest soil.</title>
        <authorList>
            <person name="Park M."/>
        </authorList>
    </citation>
    <scope>NUCLEOTIDE SEQUENCE [LARGE SCALE GENOMIC DNA]</scope>
    <source>
        <strain evidence="2 3">YJM1</strain>
    </source>
</reference>
<sequence length="109" mass="11767">APPHPHAAHGDAPHAPAYRSWSSVSPINQEHRPSHKPSDTLEVTTTAHPYDFGTVNLTTFYCELVSGEPQLTEHADVVWLSPDELGSLDWAPADIPAVELIQGALARNG</sequence>
<protein>
    <recommendedName>
        <fullName evidence="4">DNA mismatch repair protein MutT</fullName>
    </recommendedName>
</protein>
<comment type="caution">
    <text evidence="2">The sequence shown here is derived from an EMBL/GenBank/DDBJ whole genome shotgun (WGS) entry which is preliminary data.</text>
</comment>
<dbReference type="InterPro" id="IPR015797">
    <property type="entry name" value="NUDIX_hydrolase-like_dom_sf"/>
</dbReference>